<dbReference type="EMBL" id="FRAW01000003">
    <property type="protein sequence ID" value="SHK27038.1"/>
    <property type="molecule type" value="Genomic_DNA"/>
</dbReference>
<proteinExistence type="predicted"/>
<protein>
    <recommendedName>
        <fullName evidence="3">Surface protein</fullName>
    </recommendedName>
</protein>
<evidence type="ECO:0008006" key="3">
    <source>
        <dbReference type="Google" id="ProtNLM"/>
    </source>
</evidence>
<reference evidence="2" key="1">
    <citation type="submission" date="2016-11" db="EMBL/GenBank/DDBJ databases">
        <authorList>
            <person name="Varghese N."/>
            <person name="Submissions S."/>
        </authorList>
    </citation>
    <scope>NUCLEOTIDE SEQUENCE [LARGE SCALE GENOMIC DNA]</scope>
    <source>
        <strain evidence="2">UWOS</strain>
    </source>
</reference>
<dbReference type="Proteomes" id="UP000184275">
    <property type="component" value="Unassembled WGS sequence"/>
</dbReference>
<keyword evidence="2" id="KW-1185">Reference proteome</keyword>
<evidence type="ECO:0000313" key="1">
    <source>
        <dbReference type="EMBL" id="SHK27038.1"/>
    </source>
</evidence>
<dbReference type="AlphaFoldDB" id="A0A1M6R3Y0"/>
<dbReference type="InterPro" id="IPR005046">
    <property type="entry name" value="DUF285"/>
</dbReference>
<gene>
    <name evidence="1" type="ORF">SAMN05720469_10398</name>
</gene>
<dbReference type="Pfam" id="PF03382">
    <property type="entry name" value="DUF285"/>
    <property type="match status" value="1"/>
</dbReference>
<sequence>MSHITDMNNLFYKSRFNGDVSQWDVFYVTNMRGMFSESRFDGDISNRNVGNVTDMHDGKDKWEEQL</sequence>
<name>A0A1M6R3Y0_9BACT</name>
<accession>A0A1M6R3Y0</accession>
<organism evidence="1 2">
    <name type="scientific">Fibrobacter intestinalis</name>
    <dbReference type="NCBI Taxonomy" id="28122"/>
    <lineage>
        <taxon>Bacteria</taxon>
        <taxon>Pseudomonadati</taxon>
        <taxon>Fibrobacterota</taxon>
        <taxon>Fibrobacteria</taxon>
        <taxon>Fibrobacterales</taxon>
        <taxon>Fibrobacteraceae</taxon>
        <taxon>Fibrobacter</taxon>
    </lineage>
</organism>
<evidence type="ECO:0000313" key="2">
    <source>
        <dbReference type="Proteomes" id="UP000184275"/>
    </source>
</evidence>